<dbReference type="EMBL" id="MU853333">
    <property type="protein sequence ID" value="KAK4116193.1"/>
    <property type="molecule type" value="Genomic_DNA"/>
</dbReference>
<protein>
    <recommendedName>
        <fullName evidence="2">DUF7905 domain-containing protein</fullName>
    </recommendedName>
</protein>
<reference evidence="3" key="1">
    <citation type="journal article" date="2023" name="Mol. Phylogenet. Evol.">
        <title>Genome-scale phylogeny and comparative genomics of the fungal order Sordariales.</title>
        <authorList>
            <person name="Hensen N."/>
            <person name="Bonometti L."/>
            <person name="Westerberg I."/>
            <person name="Brannstrom I.O."/>
            <person name="Guillou S."/>
            <person name="Cros-Aarteil S."/>
            <person name="Calhoun S."/>
            <person name="Haridas S."/>
            <person name="Kuo A."/>
            <person name="Mondo S."/>
            <person name="Pangilinan J."/>
            <person name="Riley R."/>
            <person name="LaButti K."/>
            <person name="Andreopoulos B."/>
            <person name="Lipzen A."/>
            <person name="Chen C."/>
            <person name="Yan M."/>
            <person name="Daum C."/>
            <person name="Ng V."/>
            <person name="Clum A."/>
            <person name="Steindorff A."/>
            <person name="Ohm R.A."/>
            <person name="Martin F."/>
            <person name="Silar P."/>
            <person name="Natvig D.O."/>
            <person name="Lalanne C."/>
            <person name="Gautier V."/>
            <person name="Ament-Velasquez S.L."/>
            <person name="Kruys A."/>
            <person name="Hutchinson M.I."/>
            <person name="Powell A.J."/>
            <person name="Barry K."/>
            <person name="Miller A.N."/>
            <person name="Grigoriev I.V."/>
            <person name="Debuchy R."/>
            <person name="Gladieux P."/>
            <person name="Hiltunen Thoren M."/>
            <person name="Johannesson H."/>
        </authorList>
    </citation>
    <scope>NUCLEOTIDE SEQUENCE</scope>
    <source>
        <strain evidence="3">CBS 508.74</strain>
    </source>
</reference>
<evidence type="ECO:0000313" key="4">
    <source>
        <dbReference type="Proteomes" id="UP001302812"/>
    </source>
</evidence>
<organism evidence="3 4">
    <name type="scientific">Canariomyces notabilis</name>
    <dbReference type="NCBI Taxonomy" id="2074819"/>
    <lineage>
        <taxon>Eukaryota</taxon>
        <taxon>Fungi</taxon>
        <taxon>Dikarya</taxon>
        <taxon>Ascomycota</taxon>
        <taxon>Pezizomycotina</taxon>
        <taxon>Sordariomycetes</taxon>
        <taxon>Sordariomycetidae</taxon>
        <taxon>Sordariales</taxon>
        <taxon>Chaetomiaceae</taxon>
        <taxon>Canariomyces</taxon>
    </lineage>
</organism>
<gene>
    <name evidence="3" type="ORF">N656DRAFT_794524</name>
</gene>
<proteinExistence type="predicted"/>
<feature type="region of interest" description="Disordered" evidence="1">
    <location>
        <begin position="434"/>
        <end position="478"/>
    </location>
</feature>
<dbReference type="Proteomes" id="UP001302812">
    <property type="component" value="Unassembled WGS sequence"/>
</dbReference>
<dbReference type="Pfam" id="PF25482">
    <property type="entry name" value="DUF7905"/>
    <property type="match status" value="1"/>
</dbReference>
<feature type="compositionally biased region" description="Polar residues" evidence="1">
    <location>
        <begin position="467"/>
        <end position="478"/>
    </location>
</feature>
<feature type="compositionally biased region" description="Polar residues" evidence="1">
    <location>
        <begin position="444"/>
        <end position="454"/>
    </location>
</feature>
<feature type="domain" description="DUF7905" evidence="2">
    <location>
        <begin position="488"/>
        <end position="807"/>
    </location>
</feature>
<keyword evidence="4" id="KW-1185">Reference proteome</keyword>
<comment type="caution">
    <text evidence="3">The sequence shown here is derived from an EMBL/GenBank/DDBJ whole genome shotgun (WGS) entry which is preliminary data.</text>
</comment>
<dbReference type="GeneID" id="89941413"/>
<feature type="region of interest" description="Disordered" evidence="1">
    <location>
        <begin position="849"/>
        <end position="899"/>
    </location>
</feature>
<name>A0AAN6TKJ6_9PEZI</name>
<evidence type="ECO:0000256" key="1">
    <source>
        <dbReference type="SAM" id="MobiDB-lite"/>
    </source>
</evidence>
<feature type="region of interest" description="Disordered" evidence="1">
    <location>
        <begin position="341"/>
        <end position="363"/>
    </location>
</feature>
<sequence length="899" mass="100369">MASLIEFYLTTLWKYKPTAIERVIQSLPVADLANVEILYDYDYHWFKVICFAHQAQKVRQVFDRIVREIEDEAFGDDGGNILDDNDQIKTHFNNEWISDEPEQASGAVGKTIGPYSLPKRFSKYPYKAIWDDLEQQRESLTLGNIVSSEQLVTIGKLSGAEISYNLTGTMVYIGGNDQESISKVQGKLRVLLAFKKLLACPVRIQHVIYPEDHIEKQADNLKAETRYLANIDPVLASSTLFDRAMVKNNDLESAYKMMYSEGVSIRLCIWDPEKKFWVSLLGPRVPGRSGRKYSLGDRPVISTKLVHELPFLAEAFVRRDEIDPNARVEAWMNDVTNQIESNSEMLTEPKNAAPSTTAEKSLIDRLDPAPQDLSMRGIHEEKPATSNGAGSSTKVPVITWSMPPLIPETSDETSSNHSSLFMRYLQAGVKDFEPSAQERARDQTIASPQQTAPRQQGVPAQIPEAAASTSQVEHGVSSQLPATDTFIQEIETAMVEMLATGPYRRGKIELRAEFGRVLLGGLDRTALAFNNIDEPSNGWDKLELLNQLGIYFGEPKDMIHCTRILTTHGGDMEDMIKVRTGPSRLWQEEPSHAWTVYSIQCALEFPGKLQTEFVVDLRDDPNSENPFSYSVRSLPGKSGPLPIFVHAIRRNWDLEIRLSHVNREGKGRAVDFIAKKLLQSLSVSHSAVGGPELRFAVPKGRGVGIVEARVLTKWRYPSLNNKSILEITEVQQMELGPCTDLPVATPNDEWDIICAKPWTQPTSQRMRTMGAVPRWYDAAVVSSEAEALFRENEIMELGEKAKWTPDELKARGILATVYGPALCMLREMDHIGRSDSNGLSNTFGKLLKKGNNSSRTIPGLMPNTAPRTVPGMTSPSPSRGRSRRRKGDSGAPKPQSESS</sequence>
<evidence type="ECO:0000259" key="2">
    <source>
        <dbReference type="Pfam" id="PF25482"/>
    </source>
</evidence>
<evidence type="ECO:0000313" key="3">
    <source>
        <dbReference type="EMBL" id="KAK4116193.1"/>
    </source>
</evidence>
<dbReference type="InterPro" id="IPR057227">
    <property type="entry name" value="DUF7905"/>
</dbReference>
<reference evidence="3" key="2">
    <citation type="submission" date="2023-05" db="EMBL/GenBank/DDBJ databases">
        <authorList>
            <consortium name="Lawrence Berkeley National Laboratory"/>
            <person name="Steindorff A."/>
            <person name="Hensen N."/>
            <person name="Bonometti L."/>
            <person name="Westerberg I."/>
            <person name="Brannstrom I.O."/>
            <person name="Guillou S."/>
            <person name="Cros-Aarteil S."/>
            <person name="Calhoun S."/>
            <person name="Haridas S."/>
            <person name="Kuo A."/>
            <person name="Mondo S."/>
            <person name="Pangilinan J."/>
            <person name="Riley R."/>
            <person name="Labutti K."/>
            <person name="Andreopoulos B."/>
            <person name="Lipzen A."/>
            <person name="Chen C."/>
            <person name="Yanf M."/>
            <person name="Daum C."/>
            <person name="Ng V."/>
            <person name="Clum A."/>
            <person name="Ohm R."/>
            <person name="Martin F."/>
            <person name="Silar P."/>
            <person name="Natvig D."/>
            <person name="Lalanne C."/>
            <person name="Gautier V."/>
            <person name="Ament-Velasquez S.L."/>
            <person name="Kruys A."/>
            <person name="Hutchinson M.I."/>
            <person name="Powell A.J."/>
            <person name="Barry K."/>
            <person name="Miller A.N."/>
            <person name="Grigoriev I.V."/>
            <person name="Debuchy R."/>
            <person name="Gladieux P."/>
            <person name="Thoren M.H."/>
            <person name="Johannesson H."/>
        </authorList>
    </citation>
    <scope>NUCLEOTIDE SEQUENCE</scope>
    <source>
        <strain evidence="3">CBS 508.74</strain>
    </source>
</reference>
<dbReference type="RefSeq" id="XP_064673763.1">
    <property type="nucleotide sequence ID" value="XM_064817288.1"/>
</dbReference>
<dbReference type="AlphaFoldDB" id="A0AAN6TKJ6"/>
<accession>A0AAN6TKJ6</accession>